<name>A0A8S1QR64_9CILI</name>
<keyword evidence="1" id="KW-1133">Transmembrane helix</keyword>
<evidence type="ECO:0000256" key="2">
    <source>
        <dbReference type="SAM" id="SignalP"/>
    </source>
</evidence>
<keyword evidence="1" id="KW-0472">Membrane</keyword>
<proteinExistence type="predicted"/>
<dbReference type="PROSITE" id="PS51257">
    <property type="entry name" value="PROKAR_LIPOPROTEIN"/>
    <property type="match status" value="1"/>
</dbReference>
<reference evidence="3" key="1">
    <citation type="submission" date="2021-01" db="EMBL/GenBank/DDBJ databases">
        <authorList>
            <consortium name="Genoscope - CEA"/>
            <person name="William W."/>
        </authorList>
    </citation>
    <scope>NUCLEOTIDE SEQUENCE</scope>
</reference>
<evidence type="ECO:0000256" key="1">
    <source>
        <dbReference type="SAM" id="Phobius"/>
    </source>
</evidence>
<feature type="signal peptide" evidence="2">
    <location>
        <begin position="1"/>
        <end position="15"/>
    </location>
</feature>
<evidence type="ECO:0000313" key="3">
    <source>
        <dbReference type="EMBL" id="CAD8118226.1"/>
    </source>
</evidence>
<dbReference type="Proteomes" id="UP000692954">
    <property type="component" value="Unassembled WGS sequence"/>
</dbReference>
<feature type="chain" id="PRO_5035809241" description="Transmembrane protein" evidence="2">
    <location>
        <begin position="16"/>
        <end position="1305"/>
    </location>
</feature>
<feature type="transmembrane region" description="Helical" evidence="1">
    <location>
        <begin position="1268"/>
        <end position="1290"/>
    </location>
</feature>
<protein>
    <recommendedName>
        <fullName evidence="5">Transmembrane protein</fullName>
    </recommendedName>
</protein>
<sequence length="1305" mass="153720">MIVKILIFPIILSQACYQLNEELLYVITENESIRVNLSQVFIGNNIQYLTSSELKIISAFNEYDKNELPEQTYPISFKPFLNINHKWINQFAYMAENYISVNITYSNPQINLNTPQFKTVLYLEKQDQTLSCFDFDYFRDDSFIIMCQRDTQNLIYIHHKNGDLINQIELENFLNIKTIQITNNLEYFYKLESNQFQSVLAIYKWNQNQTILTLQSIINNSTINKLFPSQEFISLKISQYKILNQNIIFFLDQNLGLFQSENDHVTLIKKDKITSFDYDGENGYLVYLQKQQIVIYQNQHYIHTIYLDSMVDEKAQVHISGQYVILHNTGHFSSFSIYSGYLLQKINSEGIITYLSSQHYLLTLSNEFSHFYLLSNGYLLLNSDDIQKKNQLIHFLIQGKDLHGTCNTTINLQIIQENQEILIADEVKNPIIVGSPTHQQQLKLMISGPNQNYLCLSNCSIQHLINFPFSIQLKDQVIYQDILKINNIDYYLVQQFQNNQLVINKCILKSQLFCLQSATMQMKISLNENNFQWQLVDETIYFVILENSFTISLQTTNSTIRQLSFEKNVKQILFNKSSLYLIFDTQIHFFKNIILNNDFILIDDSFINKCSYSISWQPIRLQINQKGDTLFIINHGNLLITSLFTDFYIKYYLNIEIKENDYIAISDQTFILIKDNIIFEYNYCQEVYLIHKIPSYQQQFYQPINAKSFNEYLLIQTEQQEILVYQFNTYAHNSLKIQISMSKTGFQIQRQQIYFSPFTSDLHLFILLYENEQILKMIHLYPIITYNFEYSSDNYIQETTALIKVSNNKYSLQINQKIKQINTLTSIKFSEKELQEQNKFYLQKYDQKIPMIHEWYEGQVIDFIVESEIKDVVTVQNLLERTENLLSNSLQFNNLISINNVTKILQGTTSILQIDSQFQIISLINLDVRSQFNCISTIQDQYFFYTLCNNMTDSYLHITKVDDGFPLGFLYQFDGMTKKIANINKKILFLSEYTLQMGDILQENGNFKIKNIIQINSSYLKLKIPFHAIDFDITEEEGNEFIIKIIDISGMIAILRGIYSENNYVVFNIQTFDAKELLKKNNLFILSDTSFIFIKQLFHLKDFIQNLCFLIITNNAGSYGIRITYDEDAHPSLEFMIIQYGFWETQRFDIGNNIIAISYKNENKVFIGLYKINFDQIHFEFKKYTINSGIQIDQSSQNPVFFFLKNNYLFVDTQDQTFQEYYINDYVYFSVKGAQDRQHVNITAKNDFTSNSINYIINYHIEDESSNIWWIVLVSVCGGTILITLCFYIYKRMHPVKSVSSILLE</sequence>
<accession>A0A8S1QR64</accession>
<comment type="caution">
    <text evidence="3">The sequence shown here is derived from an EMBL/GenBank/DDBJ whole genome shotgun (WGS) entry which is preliminary data.</text>
</comment>
<evidence type="ECO:0008006" key="5">
    <source>
        <dbReference type="Google" id="ProtNLM"/>
    </source>
</evidence>
<gene>
    <name evidence="3" type="ORF">PSON_ATCC_30995.1.T1160128</name>
</gene>
<dbReference type="EMBL" id="CAJJDN010000116">
    <property type="protein sequence ID" value="CAD8118226.1"/>
    <property type="molecule type" value="Genomic_DNA"/>
</dbReference>
<keyword evidence="1" id="KW-0812">Transmembrane</keyword>
<dbReference type="OrthoDB" id="295799at2759"/>
<keyword evidence="2" id="KW-0732">Signal</keyword>
<organism evidence="3 4">
    <name type="scientific">Paramecium sonneborni</name>
    <dbReference type="NCBI Taxonomy" id="65129"/>
    <lineage>
        <taxon>Eukaryota</taxon>
        <taxon>Sar</taxon>
        <taxon>Alveolata</taxon>
        <taxon>Ciliophora</taxon>
        <taxon>Intramacronucleata</taxon>
        <taxon>Oligohymenophorea</taxon>
        <taxon>Peniculida</taxon>
        <taxon>Parameciidae</taxon>
        <taxon>Paramecium</taxon>
    </lineage>
</organism>
<keyword evidence="4" id="KW-1185">Reference proteome</keyword>
<evidence type="ECO:0000313" key="4">
    <source>
        <dbReference type="Proteomes" id="UP000692954"/>
    </source>
</evidence>